<reference evidence="1 2" key="1">
    <citation type="submission" date="2016-12" db="EMBL/GenBank/DDBJ databases">
        <title>The genome of dimorphic prosthecate Glycocaulis alkaliphilus 6b-8t, isolated from crude oil dictates its adaptability in petroleum environments.</title>
        <authorList>
            <person name="Wu X.-L."/>
            <person name="Geng S."/>
        </authorList>
    </citation>
    <scope>NUCLEOTIDE SEQUENCE [LARGE SCALE GENOMIC DNA]</scope>
    <source>
        <strain evidence="1 2">6B-8</strain>
    </source>
</reference>
<dbReference type="EMBL" id="CP018911">
    <property type="protein sequence ID" value="AZU04878.1"/>
    <property type="molecule type" value="Genomic_DNA"/>
</dbReference>
<name>A0A3T0EC57_9PROT</name>
<dbReference type="AlphaFoldDB" id="A0A3T0EC57"/>
<evidence type="ECO:0000313" key="2">
    <source>
        <dbReference type="Proteomes" id="UP000286954"/>
    </source>
</evidence>
<dbReference type="OrthoDB" id="9819416at2"/>
<proteinExistence type="predicted"/>
<dbReference type="RefSeq" id="WP_127568196.1">
    <property type="nucleotide sequence ID" value="NZ_BMFB01000001.1"/>
</dbReference>
<accession>A0A3T0EC57</accession>
<protein>
    <submittedName>
        <fullName evidence="1">Uncharacterized protein</fullName>
    </submittedName>
</protein>
<evidence type="ECO:0000313" key="1">
    <source>
        <dbReference type="EMBL" id="AZU04878.1"/>
    </source>
</evidence>
<keyword evidence="2" id="KW-1185">Reference proteome</keyword>
<dbReference type="Proteomes" id="UP000286954">
    <property type="component" value="Chromosome"/>
</dbReference>
<organism evidence="1 2">
    <name type="scientific">Glycocaulis alkaliphilus</name>
    <dbReference type="NCBI Taxonomy" id="1434191"/>
    <lineage>
        <taxon>Bacteria</taxon>
        <taxon>Pseudomonadati</taxon>
        <taxon>Pseudomonadota</taxon>
        <taxon>Alphaproteobacteria</taxon>
        <taxon>Maricaulales</taxon>
        <taxon>Maricaulaceae</taxon>
        <taxon>Glycocaulis</taxon>
    </lineage>
</organism>
<gene>
    <name evidence="1" type="ORF">X907_2363</name>
</gene>
<dbReference type="KEGG" id="gak:X907_2363"/>
<sequence>MFGRGKDRLRSARASFQDVLTALPYRQAISFDPGQPNLITHQLKHGDYLAGVGTDSLGSAIAIMKKFRDWASVRASTTLLRKVEAVCPDILFDLEQKLSFTSNLVEYSLDFMDWAQKALQAVDDARAAGDRQRTADALVTLVTGFAAYISQIGSYYHDFQSYFGKETYDRYRENLNTLANDDRRAIHAFYAHFEVAVASMGRIYGQEIPAIRAMGEMPPAFIVKWAVSLAGSIQKLYGSALDLLQR</sequence>